<accession>A0AAP0L0X4</accession>
<dbReference type="Proteomes" id="UP001420932">
    <property type="component" value="Unassembled WGS sequence"/>
</dbReference>
<organism evidence="2 3">
    <name type="scientific">Stephania yunnanensis</name>
    <dbReference type="NCBI Taxonomy" id="152371"/>
    <lineage>
        <taxon>Eukaryota</taxon>
        <taxon>Viridiplantae</taxon>
        <taxon>Streptophyta</taxon>
        <taxon>Embryophyta</taxon>
        <taxon>Tracheophyta</taxon>
        <taxon>Spermatophyta</taxon>
        <taxon>Magnoliopsida</taxon>
        <taxon>Ranunculales</taxon>
        <taxon>Menispermaceae</taxon>
        <taxon>Menispermoideae</taxon>
        <taxon>Cissampelideae</taxon>
        <taxon>Stephania</taxon>
    </lineage>
</organism>
<feature type="compositionally biased region" description="Basic and acidic residues" evidence="1">
    <location>
        <begin position="1"/>
        <end position="12"/>
    </location>
</feature>
<sequence length="73" mass="7798">MDDDPATTREAMEPVQASNPKKGTPMRSSMEQTTTAMAFQSGGFYMSASCGSYNEPGGDGVWRLSLAIRSTSI</sequence>
<comment type="caution">
    <text evidence="2">The sequence shown here is derived from an EMBL/GenBank/DDBJ whole genome shotgun (WGS) entry which is preliminary data.</text>
</comment>
<dbReference type="AlphaFoldDB" id="A0AAP0L0X4"/>
<proteinExistence type="predicted"/>
<evidence type="ECO:0000313" key="2">
    <source>
        <dbReference type="EMBL" id="KAK9161344.1"/>
    </source>
</evidence>
<gene>
    <name evidence="2" type="ORF">Syun_007685</name>
</gene>
<keyword evidence="3" id="KW-1185">Reference proteome</keyword>
<name>A0AAP0L0X4_9MAGN</name>
<evidence type="ECO:0000256" key="1">
    <source>
        <dbReference type="SAM" id="MobiDB-lite"/>
    </source>
</evidence>
<reference evidence="2 3" key="1">
    <citation type="submission" date="2024-01" db="EMBL/GenBank/DDBJ databases">
        <title>Genome assemblies of Stephania.</title>
        <authorList>
            <person name="Yang L."/>
        </authorList>
    </citation>
    <scope>NUCLEOTIDE SEQUENCE [LARGE SCALE GENOMIC DNA]</scope>
    <source>
        <strain evidence="2">YNDBR</strain>
        <tissue evidence="2">Leaf</tissue>
    </source>
</reference>
<feature type="compositionally biased region" description="Polar residues" evidence="1">
    <location>
        <begin position="16"/>
        <end position="31"/>
    </location>
</feature>
<protein>
    <submittedName>
        <fullName evidence="2">Uncharacterized protein</fullName>
    </submittedName>
</protein>
<dbReference type="EMBL" id="JBBNAF010000003">
    <property type="protein sequence ID" value="KAK9161344.1"/>
    <property type="molecule type" value="Genomic_DNA"/>
</dbReference>
<feature type="region of interest" description="Disordered" evidence="1">
    <location>
        <begin position="1"/>
        <end position="31"/>
    </location>
</feature>
<evidence type="ECO:0000313" key="3">
    <source>
        <dbReference type="Proteomes" id="UP001420932"/>
    </source>
</evidence>